<keyword evidence="4" id="KW-0560">Oxidoreductase</keyword>
<dbReference type="RefSeq" id="XP_007911165.1">
    <property type="nucleotide sequence ID" value="XM_007912974.1"/>
</dbReference>
<feature type="domain" description="CBM1" evidence="7">
    <location>
        <begin position="803"/>
        <end position="839"/>
    </location>
</feature>
<organism evidence="8 9">
    <name type="scientific">Phaeoacremonium minimum (strain UCR-PA7)</name>
    <name type="common">Esca disease fungus</name>
    <name type="synonym">Togninia minima</name>
    <dbReference type="NCBI Taxonomy" id="1286976"/>
    <lineage>
        <taxon>Eukaryota</taxon>
        <taxon>Fungi</taxon>
        <taxon>Dikarya</taxon>
        <taxon>Ascomycota</taxon>
        <taxon>Pezizomycotina</taxon>
        <taxon>Sordariomycetes</taxon>
        <taxon>Sordariomycetidae</taxon>
        <taxon>Togniniales</taxon>
        <taxon>Togniniaceae</taxon>
        <taxon>Phaeoacremonium</taxon>
    </lineage>
</organism>
<dbReference type="OrthoDB" id="413885at2759"/>
<dbReference type="GO" id="GO:0030248">
    <property type="term" value="F:cellulose binding"/>
    <property type="evidence" value="ECO:0007669"/>
    <property type="project" value="InterPro"/>
</dbReference>
<accession>R8BXS0</accession>
<dbReference type="Pfam" id="PF00732">
    <property type="entry name" value="GMC_oxred_N"/>
    <property type="match status" value="1"/>
</dbReference>
<evidence type="ECO:0000256" key="3">
    <source>
        <dbReference type="ARBA" id="ARBA00022729"/>
    </source>
</evidence>
<dbReference type="InterPro" id="IPR035971">
    <property type="entry name" value="CBD_sf"/>
</dbReference>
<dbReference type="HOGENOM" id="CLU_011025_0_0_1"/>
<keyword evidence="3 6" id="KW-0732">Signal</keyword>
<dbReference type="AlphaFoldDB" id="R8BXS0"/>
<dbReference type="InterPro" id="IPR000172">
    <property type="entry name" value="GMC_OxRdtase_N"/>
</dbReference>
<dbReference type="Gene3D" id="3.50.50.60">
    <property type="entry name" value="FAD/NAD(P)-binding domain"/>
    <property type="match status" value="1"/>
</dbReference>
<evidence type="ECO:0000256" key="6">
    <source>
        <dbReference type="SAM" id="SignalP"/>
    </source>
</evidence>
<evidence type="ECO:0000256" key="1">
    <source>
        <dbReference type="ARBA" id="ARBA00010790"/>
    </source>
</evidence>
<evidence type="ECO:0000256" key="2">
    <source>
        <dbReference type="ARBA" id="ARBA00022630"/>
    </source>
</evidence>
<keyword evidence="2 5" id="KW-0285">Flavoprotein</keyword>
<dbReference type="Proteomes" id="UP000014074">
    <property type="component" value="Unassembled WGS sequence"/>
</dbReference>
<dbReference type="SUPFAM" id="SSF51905">
    <property type="entry name" value="FAD/NAD(P)-binding domain"/>
    <property type="match status" value="1"/>
</dbReference>
<dbReference type="eggNOG" id="KOG1238">
    <property type="taxonomic scope" value="Eukaryota"/>
</dbReference>
<dbReference type="SUPFAM" id="SSF54373">
    <property type="entry name" value="FAD-linked reductases, C-terminal domain"/>
    <property type="match status" value="1"/>
</dbReference>
<comment type="similarity">
    <text evidence="1 5">Belongs to the GMC oxidoreductase family.</text>
</comment>
<protein>
    <submittedName>
        <fullName evidence="8">Putative cellobiose dehydrogenase protein</fullName>
    </submittedName>
</protein>
<dbReference type="Pfam" id="PF00890">
    <property type="entry name" value="FAD_binding_2"/>
    <property type="match status" value="1"/>
</dbReference>
<dbReference type="GO" id="GO:0005975">
    <property type="term" value="P:carbohydrate metabolic process"/>
    <property type="evidence" value="ECO:0007669"/>
    <property type="project" value="InterPro"/>
</dbReference>
<proteinExistence type="inferred from homology"/>
<dbReference type="PROSITE" id="PS00562">
    <property type="entry name" value="CBM1_1"/>
    <property type="match status" value="1"/>
</dbReference>
<dbReference type="GO" id="GO:0050660">
    <property type="term" value="F:flavin adenine dinucleotide binding"/>
    <property type="evidence" value="ECO:0007669"/>
    <property type="project" value="InterPro"/>
</dbReference>
<dbReference type="Gene3D" id="3.30.410.10">
    <property type="entry name" value="Cholesterol Oxidase, domain 2"/>
    <property type="match status" value="1"/>
</dbReference>
<dbReference type="PROSITE" id="PS51164">
    <property type="entry name" value="CBM1_2"/>
    <property type="match status" value="1"/>
</dbReference>
<evidence type="ECO:0000313" key="9">
    <source>
        <dbReference type="Proteomes" id="UP000014074"/>
    </source>
</evidence>
<dbReference type="PANTHER" id="PTHR47190">
    <property type="entry name" value="DEHYDROGENASE, PUTATIVE-RELATED"/>
    <property type="match status" value="1"/>
</dbReference>
<dbReference type="InterPro" id="IPR007867">
    <property type="entry name" value="GMC_OxRtase_C"/>
</dbReference>
<dbReference type="FunFam" id="2.60.40.1210:FF:000004">
    <property type="entry name" value="Cellobiose dehydrogenase"/>
    <property type="match status" value="1"/>
</dbReference>
<dbReference type="EMBL" id="KB932800">
    <property type="protein sequence ID" value="EOO04137.1"/>
    <property type="molecule type" value="Genomic_DNA"/>
</dbReference>
<evidence type="ECO:0000313" key="8">
    <source>
        <dbReference type="EMBL" id="EOO04137.1"/>
    </source>
</evidence>
<dbReference type="SMART" id="SM00236">
    <property type="entry name" value="fCBD"/>
    <property type="match status" value="1"/>
</dbReference>
<evidence type="ECO:0000256" key="5">
    <source>
        <dbReference type="RuleBase" id="RU003968"/>
    </source>
</evidence>
<dbReference type="SUPFAM" id="SSF57180">
    <property type="entry name" value="Cellulose-binding domain"/>
    <property type="match status" value="1"/>
</dbReference>
<dbReference type="InterPro" id="IPR036188">
    <property type="entry name" value="FAD/NAD-bd_sf"/>
</dbReference>
<dbReference type="InterPro" id="IPR003953">
    <property type="entry name" value="FAD-dep_OxRdtase_2_FAD-bd"/>
</dbReference>
<dbReference type="CDD" id="cd09630">
    <property type="entry name" value="CDH_like_cytochrome"/>
    <property type="match status" value="1"/>
</dbReference>
<dbReference type="InterPro" id="IPR000254">
    <property type="entry name" value="CBD"/>
</dbReference>
<dbReference type="Pfam" id="PF00734">
    <property type="entry name" value="CBM_1"/>
    <property type="match status" value="1"/>
</dbReference>
<dbReference type="SUPFAM" id="SSF49344">
    <property type="entry name" value="CBD9-like"/>
    <property type="match status" value="1"/>
</dbReference>
<dbReference type="Pfam" id="PF05199">
    <property type="entry name" value="GMC_oxred_C"/>
    <property type="match status" value="1"/>
</dbReference>
<keyword evidence="9" id="KW-1185">Reference proteome</keyword>
<keyword evidence="5" id="KW-0274">FAD</keyword>
<dbReference type="GO" id="GO:0005576">
    <property type="term" value="C:extracellular region"/>
    <property type="evidence" value="ECO:0007669"/>
    <property type="project" value="InterPro"/>
</dbReference>
<dbReference type="GeneID" id="19324161"/>
<dbReference type="PROSITE" id="PS00623">
    <property type="entry name" value="GMC_OXRED_1"/>
    <property type="match status" value="1"/>
</dbReference>
<name>R8BXS0_PHAM7</name>
<dbReference type="PANTHER" id="PTHR47190:SF2">
    <property type="entry name" value="CELLOBIOSE DEHYDROGENASE (AFU_ORTHOLOGUE AFUA_2G17620)"/>
    <property type="match status" value="1"/>
</dbReference>
<dbReference type="GO" id="GO:0016614">
    <property type="term" value="F:oxidoreductase activity, acting on CH-OH group of donors"/>
    <property type="evidence" value="ECO:0007669"/>
    <property type="project" value="InterPro"/>
</dbReference>
<sequence>MKALGRVFTVLLAVVPFFESTCVAQEMTPVPYTDPTTGIIFDTWVVPDQPANGQTSGSATSGGLTWGVALPSNALTTDATEFIGYLQCASKDATSEGWCGISLGGGMTNSLLIVAWPYDGQILTSFRYASAYAMPDLYTGNATLTQISSTINSTHYTLIFRCQNCLSWSQDGVSNKVSTSSRFWLMGWAQAFPAPGNAQCPDDITLLQHDNGMNLFPATLGDEIANPSYTAWAAKATKTVTGECTGATQTSISSVPVPTGVTYDYIVIGGGAGGIPVADKLSEAGKSVLLIEKGPPSSGRWGGTMKPDWLDGTNLTRFDVPGLCNEIWVDANGIACTDTDQMAGCVLGGGTAVNAGLWWKPYTLDWDYNFPTGWQSSDMSAATSRVFSRIPGTDTPSTDGKLYLQQGFDVISGGLKSAGWTQVTANNSPNSKNHTYAHTPYMFSHGERGGPMATYLVTASARKNFKLWMNTSVKRVIRNGGHITGVEVEAFQDGGYAGVVNVTSISGRVILSAGTFGSAKLLMRSGIGPTDQLQIVQSSTDGPTMIGNQSWINLPVGYNLEDHTNTDTVIEHPNVVFYDFYEAWDNPNATDESNYLNKRIGILTQAAPNIGPMFWDEIKGADGITRQLQWTARVEGSLGAENGHTMTMSQYLGRGAVSRGRMTITQGLNTVVSTLPYLRDKNDVAAVIQGIVNLQNALKGVSGLIWRFPNSTTSAADYVNNMVVSYSNRRSNHWIGTNKMGTDDGRNGGSAVVDTNTKVYGTDNLFVVDASIFPGHVTTNPSAYIVIAAEKASEKILALTPSTALAQYAQCGGITYNGSFQCKAPYTCQYQNAYYSQCL</sequence>
<feature type="chain" id="PRO_5004452966" evidence="6">
    <location>
        <begin position="25"/>
        <end position="839"/>
    </location>
</feature>
<reference evidence="9" key="1">
    <citation type="journal article" date="2013" name="Genome Announc.">
        <title>Draft genome sequence of the ascomycete Phaeoacremonium aleophilum strain UCR-PA7, a causal agent of the esca disease complex in grapevines.</title>
        <authorList>
            <person name="Blanco-Ulate B."/>
            <person name="Rolshausen P."/>
            <person name="Cantu D."/>
        </authorList>
    </citation>
    <scope>NUCLEOTIDE SEQUENCE [LARGE SCALE GENOMIC DNA]</scope>
    <source>
        <strain evidence="9">UCR-PA7</strain>
    </source>
</reference>
<dbReference type="InterPro" id="IPR053208">
    <property type="entry name" value="GMC_Oxidoreductase_CD"/>
</dbReference>
<gene>
    <name evidence="8" type="ORF">UCRPA7_378</name>
</gene>
<evidence type="ECO:0000256" key="4">
    <source>
        <dbReference type="ARBA" id="ARBA00023002"/>
    </source>
</evidence>
<dbReference type="InterPro" id="IPR015920">
    <property type="entry name" value="Cellobiose_DH-like_cyt"/>
</dbReference>
<dbReference type="Pfam" id="PF16010">
    <property type="entry name" value="CDH-cyt"/>
    <property type="match status" value="1"/>
</dbReference>
<dbReference type="Gene3D" id="2.60.40.1210">
    <property type="entry name" value="Cellobiose dehydrogenase, cytochrome domain"/>
    <property type="match status" value="1"/>
</dbReference>
<feature type="signal peptide" evidence="6">
    <location>
        <begin position="1"/>
        <end position="24"/>
    </location>
</feature>
<dbReference type="KEGG" id="tmn:UCRPA7_378"/>
<evidence type="ECO:0000259" key="7">
    <source>
        <dbReference type="PROSITE" id="PS51164"/>
    </source>
</evidence>